<feature type="compositionally biased region" description="Basic and acidic residues" evidence="6">
    <location>
        <begin position="465"/>
        <end position="480"/>
    </location>
</feature>
<evidence type="ECO:0000256" key="5">
    <source>
        <dbReference type="SAM" id="Coils"/>
    </source>
</evidence>
<evidence type="ECO:0000256" key="4">
    <source>
        <dbReference type="ARBA" id="ARBA00023289"/>
    </source>
</evidence>
<sequence length="978" mass="105621">MESGQQVSRKGRRLGSSRRRQTREPADGQDAPVAPEPESWSSQAAAELQGFFQDCGAKERGFVTREDMAAAKFSFLGSEEEPEMIFNWVDVEQKGRLSLEEFSSGLRNIFDSSSSTQRLRRRRPLPSKRVSAATSFPALEEADAEEKEAFLAFVEQLGASPQLPEQTEIWQLWGELRQEEPQLAGNLAGFLAKMSGRLQEARADKEALEQTLRKRDSDHHREVQQLYEEMEQQIRREKQQLQAESDSRGLALSSQMQEVLEAKEREVQRLAEGQTELEAQLHRLSSTHQEANSENQQLREAERDLAGQLQEVRGQLQVTRKHLNAARGRVSWQMEEETRADRPAPDLQAISPEEVPLPRLFGDHEDWSQLLSSFHSPPHGALQLSWSPPPTPRAASGPQTPRVVRQISISEPHALLFGQEPSSDLDAAPRSPPGVPSSTTDGKGVDPDGQDINPEHPVEVTHGPDPGKEPGPRPEGRFLRGESGSLVAAALKVLIPLEAEPPPHVNALLPQAQAGTSTQFQASDTDDQGPGPGPIPAKPPRQTEALHHDLPAPSSEPQPGALGARAPTLEPAGPSRDLESVGQAPTEGPDQGKPGPAVQEEAHPEGLREAPGQVLGPGGLPARPDHGLDQKPKAKEGKRADGGGPDLGSERSAEGHGLETGHSELPQPDALPVPLPSDTPQAQAEPEASAPGRPSPPRGSPPLSPTRAQPGAGAGPQEPTQALSTVAELEAQARPPPTAAHTKEQGLPQSGGPRAESRPEDPGTGSREAGLTPSLEDPMASKPQANPDYLFHVIFLGDSNVGKTSFLHLLHQNSFSTGLTATVGVDFRVKNLLVDSQCFALQLWDTAGQERYHSVTQQLLRKADGAVLMYDVTSQESFVHVRYWLSCLQDAGSDGVVILLLGNKTDCEEERQVPTEAGQQLAQELGVSFGECSAALGHNILEPMVNLARALKTQEDRLKGSLVEVAPKSPRKRAGCCS</sequence>
<dbReference type="PROSITE" id="PS51419">
    <property type="entry name" value="RAB"/>
    <property type="match status" value="1"/>
</dbReference>
<dbReference type="STRING" id="379532.ENSPCOP00000028799"/>
<dbReference type="Pfam" id="PF00071">
    <property type="entry name" value="Ras"/>
    <property type="match status" value="1"/>
</dbReference>
<dbReference type="NCBIfam" id="TIGR00231">
    <property type="entry name" value="small_GTP"/>
    <property type="match status" value="1"/>
</dbReference>
<dbReference type="PROSITE" id="PS51421">
    <property type="entry name" value="RAS"/>
    <property type="match status" value="1"/>
</dbReference>
<dbReference type="GO" id="GO:0005789">
    <property type="term" value="C:endoplasmic reticulum membrane"/>
    <property type="evidence" value="ECO:0007669"/>
    <property type="project" value="Ensembl"/>
</dbReference>
<proteinExistence type="predicted"/>
<dbReference type="InterPro" id="IPR050227">
    <property type="entry name" value="Rab"/>
</dbReference>
<reference evidence="7" key="2">
    <citation type="submission" date="2025-09" db="UniProtKB">
        <authorList>
            <consortium name="Ensembl"/>
        </authorList>
    </citation>
    <scope>IDENTIFICATION</scope>
</reference>
<evidence type="ECO:0000313" key="8">
    <source>
        <dbReference type="Proteomes" id="UP000233160"/>
    </source>
</evidence>
<dbReference type="GO" id="GO:0031901">
    <property type="term" value="C:early endosome membrane"/>
    <property type="evidence" value="ECO:0007669"/>
    <property type="project" value="Ensembl"/>
</dbReference>
<dbReference type="GO" id="GO:0097279">
    <property type="term" value="P:histamine secretion mediated by IgE immunoglobulin"/>
    <property type="evidence" value="ECO:0007669"/>
    <property type="project" value="Ensembl"/>
</dbReference>
<feature type="region of interest" description="Disordered" evidence="6">
    <location>
        <begin position="502"/>
        <end position="783"/>
    </location>
</feature>
<organism evidence="7 8">
    <name type="scientific">Propithecus coquereli</name>
    <name type="common">Coquerel's sifaka</name>
    <name type="synonym">Propithecus verreauxi coquereli</name>
    <dbReference type="NCBI Taxonomy" id="379532"/>
    <lineage>
        <taxon>Eukaryota</taxon>
        <taxon>Metazoa</taxon>
        <taxon>Chordata</taxon>
        <taxon>Craniata</taxon>
        <taxon>Vertebrata</taxon>
        <taxon>Euteleostomi</taxon>
        <taxon>Mammalia</taxon>
        <taxon>Eutheria</taxon>
        <taxon>Euarchontoglires</taxon>
        <taxon>Primates</taxon>
        <taxon>Strepsirrhini</taxon>
        <taxon>Lemuriformes</taxon>
        <taxon>Indriidae</taxon>
        <taxon>Propithecus</taxon>
    </lineage>
</organism>
<dbReference type="PRINTS" id="PR00449">
    <property type="entry name" value="RASTRNSFRMNG"/>
</dbReference>
<keyword evidence="8" id="KW-1185">Reference proteome</keyword>
<evidence type="ECO:0000313" key="7">
    <source>
        <dbReference type="Ensembl" id="ENSPCOP00000028799.1"/>
    </source>
</evidence>
<evidence type="ECO:0000256" key="6">
    <source>
        <dbReference type="SAM" id="MobiDB-lite"/>
    </source>
</evidence>
<dbReference type="Gene3D" id="1.10.238.10">
    <property type="entry name" value="EF-hand"/>
    <property type="match status" value="1"/>
</dbReference>
<feature type="region of interest" description="Disordered" evidence="6">
    <location>
        <begin position="371"/>
        <end position="401"/>
    </location>
</feature>
<dbReference type="GO" id="GO:0005525">
    <property type="term" value="F:GTP binding"/>
    <property type="evidence" value="ECO:0007669"/>
    <property type="project" value="UniProtKB-KW"/>
</dbReference>
<dbReference type="SUPFAM" id="SSF52540">
    <property type="entry name" value="P-loop containing nucleoside triphosphate hydrolases"/>
    <property type="match status" value="1"/>
</dbReference>
<feature type="compositionally biased region" description="Polar residues" evidence="6">
    <location>
        <begin position="513"/>
        <end position="523"/>
    </location>
</feature>
<accession>A0A2K6GRH3</accession>
<feature type="compositionally biased region" description="Low complexity" evidence="6">
    <location>
        <begin position="680"/>
        <end position="692"/>
    </location>
</feature>
<keyword evidence="5" id="KW-0175">Coiled coil</keyword>
<keyword evidence="4" id="KW-0636">Prenylation</keyword>
<feature type="coiled-coil region" evidence="5">
    <location>
        <begin position="191"/>
        <end position="315"/>
    </location>
</feature>
<dbReference type="Ensembl" id="ENSPCOT00000039734.1">
    <property type="protein sequence ID" value="ENSPCOP00000028799.1"/>
    <property type="gene ID" value="ENSPCOG00000027072.1"/>
</dbReference>
<feature type="compositionally biased region" description="Basic and acidic residues" evidence="6">
    <location>
        <begin position="623"/>
        <end position="641"/>
    </location>
</feature>
<dbReference type="FunFam" id="3.40.50.300:FF:001129">
    <property type="entry name" value="ras-related protein Rab-44 isoform X2"/>
    <property type="match status" value="1"/>
</dbReference>
<feature type="compositionally biased region" description="Basic and acidic residues" evidence="6">
    <location>
        <begin position="648"/>
        <end position="662"/>
    </location>
</feature>
<dbReference type="CDD" id="cd00154">
    <property type="entry name" value="Rab"/>
    <property type="match status" value="1"/>
</dbReference>
<evidence type="ECO:0000256" key="2">
    <source>
        <dbReference type="ARBA" id="ARBA00023134"/>
    </source>
</evidence>
<gene>
    <name evidence="7" type="primary">RAB44</name>
</gene>
<dbReference type="Gene3D" id="3.40.50.300">
    <property type="entry name" value="P-loop containing nucleotide triphosphate hydrolases"/>
    <property type="match status" value="1"/>
</dbReference>
<reference evidence="7" key="1">
    <citation type="submission" date="2025-08" db="UniProtKB">
        <authorList>
            <consortium name="Ensembl"/>
        </authorList>
    </citation>
    <scope>IDENTIFICATION</scope>
</reference>
<keyword evidence="3" id="KW-0449">Lipoprotein</keyword>
<dbReference type="GeneTree" id="ENSGT00940000160379"/>
<feature type="region of interest" description="Disordered" evidence="6">
    <location>
        <begin position="328"/>
        <end position="352"/>
    </location>
</feature>
<dbReference type="InterPro" id="IPR005225">
    <property type="entry name" value="Small_GTP-bd"/>
</dbReference>
<dbReference type="InterPro" id="IPR011992">
    <property type="entry name" value="EF-hand-dom_pair"/>
</dbReference>
<dbReference type="SMART" id="SM00174">
    <property type="entry name" value="RHO"/>
    <property type="match status" value="1"/>
</dbReference>
<dbReference type="OMA" id="SEMIFDW"/>
<dbReference type="PANTHER" id="PTHR47977">
    <property type="entry name" value="RAS-RELATED PROTEIN RAB"/>
    <property type="match status" value="1"/>
</dbReference>
<dbReference type="SUPFAM" id="SSF47473">
    <property type="entry name" value="EF-hand"/>
    <property type="match status" value="1"/>
</dbReference>
<evidence type="ECO:0000256" key="3">
    <source>
        <dbReference type="ARBA" id="ARBA00023288"/>
    </source>
</evidence>
<feature type="region of interest" description="Disordered" evidence="6">
    <location>
        <begin position="419"/>
        <end position="481"/>
    </location>
</feature>
<dbReference type="InterPro" id="IPR027417">
    <property type="entry name" value="P-loop_NTPase"/>
</dbReference>
<dbReference type="SMART" id="SM00173">
    <property type="entry name" value="RAS"/>
    <property type="match status" value="1"/>
</dbReference>
<dbReference type="GO" id="GO:0005765">
    <property type="term" value="C:lysosomal membrane"/>
    <property type="evidence" value="ECO:0007669"/>
    <property type="project" value="Ensembl"/>
</dbReference>
<dbReference type="InterPro" id="IPR001806">
    <property type="entry name" value="Small_GTPase"/>
</dbReference>
<feature type="compositionally biased region" description="Basic residues" evidence="6">
    <location>
        <begin position="9"/>
        <end position="21"/>
    </location>
</feature>
<dbReference type="AlphaFoldDB" id="A0A2K6GRH3"/>
<evidence type="ECO:0000256" key="1">
    <source>
        <dbReference type="ARBA" id="ARBA00022741"/>
    </source>
</evidence>
<keyword evidence="1" id="KW-0547">Nucleotide-binding</keyword>
<name>A0A2K6GRH3_PROCO</name>
<feature type="region of interest" description="Disordered" evidence="6">
    <location>
        <begin position="1"/>
        <end position="42"/>
    </location>
</feature>
<keyword evidence="2" id="KW-0342">GTP-binding</keyword>
<protein>
    <submittedName>
        <fullName evidence="7">RAB44, member RAS onco family</fullName>
    </submittedName>
</protein>
<dbReference type="SMART" id="SM00175">
    <property type="entry name" value="RAB"/>
    <property type="match status" value="1"/>
</dbReference>
<feature type="compositionally biased region" description="Pro residues" evidence="6">
    <location>
        <begin position="693"/>
        <end position="704"/>
    </location>
</feature>
<dbReference type="GO" id="GO:0002553">
    <property type="term" value="P:histamine secretion by mast cell"/>
    <property type="evidence" value="ECO:0007669"/>
    <property type="project" value="Ensembl"/>
</dbReference>
<dbReference type="GO" id="GO:0003925">
    <property type="term" value="F:G protein activity"/>
    <property type="evidence" value="ECO:0007669"/>
    <property type="project" value="Ensembl"/>
</dbReference>
<dbReference type="Proteomes" id="UP000233160">
    <property type="component" value="Unassembled WGS sequence"/>
</dbReference>